<proteinExistence type="inferred from homology"/>
<evidence type="ECO:0000256" key="3">
    <source>
        <dbReference type="ARBA" id="ARBA00010541"/>
    </source>
</evidence>
<keyword evidence="8" id="KW-0677">Repeat</keyword>
<evidence type="ECO:0000313" key="19">
    <source>
        <dbReference type="EMBL" id="TPW33166.1"/>
    </source>
</evidence>
<evidence type="ECO:0000256" key="2">
    <source>
        <dbReference type="ARBA" id="ARBA00004418"/>
    </source>
</evidence>
<feature type="chain" id="PRO_5038557935" description="Probable periplasmic serine endoprotease DegP-like" evidence="17">
    <location>
        <begin position="29"/>
        <end position="514"/>
    </location>
</feature>
<feature type="active site" description="Charge relay system" evidence="14">
    <location>
        <position position="125"/>
    </location>
</feature>
<evidence type="ECO:0000256" key="6">
    <source>
        <dbReference type="ARBA" id="ARBA00022670"/>
    </source>
</evidence>
<evidence type="ECO:0000256" key="5">
    <source>
        <dbReference type="ARBA" id="ARBA00013958"/>
    </source>
</evidence>
<evidence type="ECO:0000256" key="11">
    <source>
        <dbReference type="ARBA" id="ARBA00022825"/>
    </source>
</evidence>
<evidence type="ECO:0000313" key="20">
    <source>
        <dbReference type="Proteomes" id="UP000318801"/>
    </source>
</evidence>
<evidence type="ECO:0000256" key="9">
    <source>
        <dbReference type="ARBA" id="ARBA00022764"/>
    </source>
</evidence>
<dbReference type="PANTHER" id="PTHR22939">
    <property type="entry name" value="SERINE PROTEASE FAMILY S1C HTRA-RELATED"/>
    <property type="match status" value="1"/>
</dbReference>
<dbReference type="NCBIfam" id="TIGR02037">
    <property type="entry name" value="degP_htrA_DO"/>
    <property type="match status" value="1"/>
</dbReference>
<feature type="region of interest" description="Disordered" evidence="16">
    <location>
        <begin position="377"/>
        <end position="414"/>
    </location>
</feature>
<protein>
    <recommendedName>
        <fullName evidence="5">Probable periplasmic serine endoprotease DegP-like</fullName>
        <ecNumber evidence="4">3.4.21.107</ecNumber>
    </recommendedName>
    <alternativeName>
        <fullName evidence="13">Protease Do</fullName>
    </alternativeName>
</protein>
<dbReference type="InterPro" id="IPR011782">
    <property type="entry name" value="Pept_S1C_Do"/>
</dbReference>
<feature type="domain" description="PDZ" evidence="18">
    <location>
        <begin position="272"/>
        <end position="339"/>
    </location>
</feature>
<dbReference type="FunFam" id="2.40.10.120:FF:000007">
    <property type="entry name" value="Periplasmic serine endoprotease DegP-like"/>
    <property type="match status" value="1"/>
</dbReference>
<keyword evidence="11" id="KW-0720">Serine protease</keyword>
<name>A0A506UIN1_9HYPH</name>
<evidence type="ECO:0000259" key="18">
    <source>
        <dbReference type="PROSITE" id="PS50106"/>
    </source>
</evidence>
<keyword evidence="20" id="KW-1185">Reference proteome</keyword>
<dbReference type="InterPro" id="IPR001940">
    <property type="entry name" value="Peptidase_S1C"/>
</dbReference>
<comment type="subcellular location">
    <subcellularLocation>
        <location evidence="2">Periplasm</location>
    </subcellularLocation>
</comment>
<comment type="catalytic activity">
    <reaction evidence="1">
        <text>Acts on substrates that are at least partially unfolded. The cleavage site P1 residue is normally between a pair of hydrophobic residues, such as Val-|-Val.</text>
        <dbReference type="EC" id="3.4.21.107"/>
    </reaction>
</comment>
<keyword evidence="6" id="KW-0645">Protease</keyword>
<sequence length="514" mass="53813">MLLRHHQRLLCAGFAALLAATAPLTSLAAANPRPESLADVSVADLSEKLLDAVVNISISQQDDSAADESDPDTTPRPKVPEGQPFSDLFKDYFDNHDGERQKNPISSLGSGFIIDPSGIIVTNNHVIDGATSIEVTLADGTSMPATLLGVDKETDLAVLKVEPEKRLKAVSFGDSRKVRIGQWVLAIGNPFGLGGSVTLGIVSARGRTLDGPYDNFIQTDAAINKGNSGGPLFDMDGNVIGINTAILSPSGGSIGIGFAVPSELAEKVVRQLIDYGHTRRGWLGLRVMAVSEDLAKSLGDDDPDGVVIASLIEGGPAENGPLRPGDIILRYDGQNVEGVKDLPRFVAESIPGENVPIEIMREGKRMTVRMAPALVAGGSSDEMPAADEAESDKDAAPDGQIMPEQTAPETGAPDPVSAAYGMTMGLLDDNGRAVHAIDPSVEGVLVTAVEPDSEAAKEGILPGMVISEVGQQAVDTPKEVTERLTQLVSEGRRSVSVMVASPDGTLKVVSLVLE</sequence>
<keyword evidence="12" id="KW-0346">Stress response</keyword>
<evidence type="ECO:0000256" key="7">
    <source>
        <dbReference type="ARBA" id="ARBA00022729"/>
    </source>
</evidence>
<dbReference type="SUPFAM" id="SSF50494">
    <property type="entry name" value="Trypsin-like serine proteases"/>
    <property type="match status" value="1"/>
</dbReference>
<evidence type="ECO:0000256" key="8">
    <source>
        <dbReference type="ARBA" id="ARBA00022737"/>
    </source>
</evidence>
<accession>A0A506UIN1</accession>
<comment type="similarity">
    <text evidence="3">Belongs to the peptidase S1C family.</text>
</comment>
<evidence type="ECO:0000256" key="15">
    <source>
        <dbReference type="PIRSR" id="PIRSR611782-2"/>
    </source>
</evidence>
<feature type="active site" description="Charge relay system" evidence="14">
    <location>
        <position position="228"/>
    </location>
</feature>
<dbReference type="PANTHER" id="PTHR22939:SF130">
    <property type="entry name" value="PERIPLASMIC SERINE ENDOPROTEASE DEGP-LIKE-RELATED"/>
    <property type="match status" value="1"/>
</dbReference>
<organism evidence="19 20">
    <name type="scientific">Martelella alba</name>
    <dbReference type="NCBI Taxonomy" id="2590451"/>
    <lineage>
        <taxon>Bacteria</taxon>
        <taxon>Pseudomonadati</taxon>
        <taxon>Pseudomonadota</taxon>
        <taxon>Alphaproteobacteria</taxon>
        <taxon>Hyphomicrobiales</taxon>
        <taxon>Aurantimonadaceae</taxon>
        <taxon>Martelella</taxon>
    </lineage>
</organism>
<dbReference type="InterPro" id="IPR001478">
    <property type="entry name" value="PDZ"/>
</dbReference>
<dbReference type="Pfam" id="PF13365">
    <property type="entry name" value="Trypsin_2"/>
    <property type="match status" value="1"/>
</dbReference>
<dbReference type="AlphaFoldDB" id="A0A506UIN1"/>
<gene>
    <name evidence="19" type="ORF">FJU08_00955</name>
</gene>
<keyword evidence="10" id="KW-0378">Hydrolase</keyword>
<evidence type="ECO:0000256" key="12">
    <source>
        <dbReference type="ARBA" id="ARBA00023016"/>
    </source>
</evidence>
<evidence type="ECO:0000256" key="1">
    <source>
        <dbReference type="ARBA" id="ARBA00001772"/>
    </source>
</evidence>
<dbReference type="EMBL" id="VHLG01000001">
    <property type="protein sequence ID" value="TPW33166.1"/>
    <property type="molecule type" value="Genomic_DNA"/>
</dbReference>
<dbReference type="SUPFAM" id="SSF50156">
    <property type="entry name" value="PDZ domain-like"/>
    <property type="match status" value="2"/>
</dbReference>
<feature type="binding site" evidence="15">
    <location>
        <begin position="226"/>
        <end position="228"/>
    </location>
    <ligand>
        <name>substrate</name>
    </ligand>
</feature>
<dbReference type="Gene3D" id="2.30.42.10">
    <property type="match status" value="2"/>
</dbReference>
<evidence type="ECO:0000256" key="10">
    <source>
        <dbReference type="ARBA" id="ARBA00022801"/>
    </source>
</evidence>
<dbReference type="PROSITE" id="PS50106">
    <property type="entry name" value="PDZ"/>
    <property type="match status" value="1"/>
</dbReference>
<dbReference type="InterPro" id="IPR009003">
    <property type="entry name" value="Peptidase_S1_PA"/>
</dbReference>
<evidence type="ECO:0000256" key="4">
    <source>
        <dbReference type="ARBA" id="ARBA00013035"/>
    </source>
</evidence>
<keyword evidence="9" id="KW-0574">Periplasm</keyword>
<dbReference type="GO" id="GO:0004252">
    <property type="term" value="F:serine-type endopeptidase activity"/>
    <property type="evidence" value="ECO:0007669"/>
    <property type="project" value="InterPro"/>
</dbReference>
<keyword evidence="7 17" id="KW-0732">Signal</keyword>
<feature type="active site" description="Charge relay system" evidence="14">
    <location>
        <position position="155"/>
    </location>
</feature>
<reference evidence="19 20" key="1">
    <citation type="submission" date="2019-06" db="EMBL/GenBank/DDBJ databases">
        <authorList>
            <person name="Li M."/>
        </authorList>
    </citation>
    <scope>NUCLEOTIDE SEQUENCE [LARGE SCALE GENOMIC DNA]</scope>
    <source>
        <strain evidence="19 20">BGMRC2036</strain>
    </source>
</reference>
<evidence type="ECO:0000256" key="16">
    <source>
        <dbReference type="SAM" id="MobiDB-lite"/>
    </source>
</evidence>
<dbReference type="GO" id="GO:0042597">
    <property type="term" value="C:periplasmic space"/>
    <property type="evidence" value="ECO:0007669"/>
    <property type="project" value="UniProtKB-SubCell"/>
</dbReference>
<feature type="binding site" evidence="15">
    <location>
        <position position="155"/>
    </location>
    <ligand>
        <name>substrate</name>
    </ligand>
</feature>
<dbReference type="Pfam" id="PF13180">
    <property type="entry name" value="PDZ_2"/>
    <property type="match status" value="1"/>
</dbReference>
<dbReference type="InterPro" id="IPR036034">
    <property type="entry name" value="PDZ_sf"/>
</dbReference>
<dbReference type="EC" id="3.4.21.107" evidence="4"/>
<feature type="region of interest" description="Disordered" evidence="16">
    <location>
        <begin position="60"/>
        <end position="85"/>
    </location>
</feature>
<dbReference type="SMART" id="SM00228">
    <property type="entry name" value="PDZ"/>
    <property type="match status" value="2"/>
</dbReference>
<feature type="binding site" evidence="15">
    <location>
        <position position="125"/>
    </location>
    <ligand>
        <name>substrate</name>
    </ligand>
</feature>
<dbReference type="PRINTS" id="PR00834">
    <property type="entry name" value="PROTEASES2C"/>
</dbReference>
<dbReference type="Gene3D" id="2.40.10.120">
    <property type="match status" value="1"/>
</dbReference>
<evidence type="ECO:0000256" key="17">
    <source>
        <dbReference type="SAM" id="SignalP"/>
    </source>
</evidence>
<dbReference type="RefSeq" id="WP_141147102.1">
    <property type="nucleotide sequence ID" value="NZ_VHLG01000001.1"/>
</dbReference>
<evidence type="ECO:0000256" key="13">
    <source>
        <dbReference type="ARBA" id="ARBA00032850"/>
    </source>
</evidence>
<comment type="caution">
    <text evidence="19">The sequence shown here is derived from an EMBL/GenBank/DDBJ whole genome shotgun (WGS) entry which is preliminary data.</text>
</comment>
<dbReference type="Proteomes" id="UP000318801">
    <property type="component" value="Unassembled WGS sequence"/>
</dbReference>
<dbReference type="OrthoDB" id="9758917at2"/>
<evidence type="ECO:0000256" key="14">
    <source>
        <dbReference type="PIRSR" id="PIRSR611782-1"/>
    </source>
</evidence>
<feature type="signal peptide" evidence="17">
    <location>
        <begin position="1"/>
        <end position="28"/>
    </location>
</feature>
<dbReference type="GO" id="GO:0006508">
    <property type="term" value="P:proteolysis"/>
    <property type="evidence" value="ECO:0007669"/>
    <property type="project" value="UniProtKB-KW"/>
</dbReference>